<keyword evidence="4" id="KW-0843">Virulence</keyword>
<proteinExistence type="predicted"/>
<dbReference type="GO" id="GO:0090729">
    <property type="term" value="F:toxin activity"/>
    <property type="evidence" value="ECO:0007669"/>
    <property type="project" value="UniProtKB-KW"/>
</dbReference>
<reference evidence="7" key="1">
    <citation type="journal article" date="2010" name="PLoS Genet.">
        <title>Genome sequence of the plant growth promoting endophytic bacterium Enterobacter sp. 638.</title>
        <authorList>
            <person name="Taghavi S."/>
            <person name="van der Lelie D."/>
            <person name="Hoffman A."/>
            <person name="Zhang Y.B."/>
            <person name="Walla M.D."/>
            <person name="Vangronsveld J."/>
            <person name="Newman L."/>
            <person name="Monchy S."/>
        </authorList>
    </citation>
    <scope>NUCLEOTIDE SEQUENCE [LARGE SCALE GENOMIC DNA]</scope>
    <source>
        <strain evidence="7">638</strain>
    </source>
</reference>
<evidence type="ECO:0000313" key="6">
    <source>
        <dbReference type="EMBL" id="ABP58744.1"/>
    </source>
</evidence>
<dbReference type="AlphaFoldDB" id="A0A9J9GDI1"/>
<evidence type="ECO:0000256" key="3">
    <source>
        <dbReference type="ARBA" id="ARBA00022913"/>
    </source>
</evidence>
<evidence type="ECO:0000313" key="7">
    <source>
        <dbReference type="Proteomes" id="UP000000230"/>
    </source>
</evidence>
<keyword evidence="7" id="KW-1185">Reference proteome</keyword>
<evidence type="ECO:0000259" key="5">
    <source>
        <dbReference type="Pfam" id="PF04829"/>
    </source>
</evidence>
<evidence type="ECO:0000256" key="2">
    <source>
        <dbReference type="ARBA" id="ARBA00022656"/>
    </source>
</evidence>
<keyword evidence="2" id="KW-0800">Toxin</keyword>
<comment type="subcellular location">
    <subcellularLocation>
        <location evidence="1">Target cell</location>
        <location evidence="1">Target cell cytoplasm</location>
    </subcellularLocation>
</comment>
<name>A0A9J9GDI1_ENT38</name>
<dbReference type="InterPro" id="IPR006914">
    <property type="entry name" value="VENN_dom"/>
</dbReference>
<keyword evidence="3" id="KW-1266">Target cell cytoplasm</keyword>
<dbReference type="EMBL" id="CP000653">
    <property type="protein sequence ID" value="ABP58744.1"/>
    <property type="molecule type" value="Genomic_DNA"/>
</dbReference>
<accession>A0A9J9GDI1</accession>
<organism evidence="6 7">
    <name type="scientific">Enterobacter sp. (strain 638)</name>
    <dbReference type="NCBI Taxonomy" id="399742"/>
    <lineage>
        <taxon>Bacteria</taxon>
        <taxon>Pseudomonadati</taxon>
        <taxon>Pseudomonadota</taxon>
        <taxon>Gammaproteobacteria</taxon>
        <taxon>Enterobacterales</taxon>
        <taxon>Enterobacteriaceae</taxon>
        <taxon>Enterobacter</taxon>
    </lineage>
</organism>
<feature type="domain" description="VENN motif-containing" evidence="5">
    <location>
        <begin position="314"/>
        <end position="364"/>
    </location>
</feature>
<evidence type="ECO:0000256" key="1">
    <source>
        <dbReference type="ARBA" id="ARBA00004219"/>
    </source>
</evidence>
<dbReference type="Pfam" id="PF04829">
    <property type="entry name" value="PT-VENN"/>
    <property type="match status" value="1"/>
</dbReference>
<dbReference type="KEGG" id="ent:Ent638_0054"/>
<gene>
    <name evidence="6" type="ordered locus">Ent638_0054</name>
</gene>
<dbReference type="Proteomes" id="UP000000230">
    <property type="component" value="Chromosome"/>
</dbReference>
<evidence type="ECO:0000256" key="4">
    <source>
        <dbReference type="ARBA" id="ARBA00023026"/>
    </source>
</evidence>
<sequence>MKSTYDSVQEQTGLFAGNGGFDVTVGRHTQLDGAVIASTASADKNSLDTGTLGFSDLHNEADYKVSHTGISLSSSKPSGGDFSMGGMISAASNSGHAEGTTQAAVANGTITVRDKANQKQDVANLSRDTENANDSISPIFDKEKEQNRLKTVGLISDIGSQAVDIAKTQGDIYALEAVKKEVPALKANATDKEREQYVKDLRSSPAYQKEMANFGTGSTIQRGIQSVTAALQGLAGGNIAGALAGASAPELANIIGHHMGIDDDPATKAVAHAILGGVVASLQGNNAASGAVGAASGELIAAAIKDAYYPGKSVSQLSEEEKQTISTLASISAGIAGGIAGGDTVSAANGAQAGKNSVENNYLSYDEAHVFEREMTACRKAGRECGDIQNKYAVISAYNRLKLHIDVAADPLTALSGEDKWNIEGGLSAAGRPGWLYGSLENNDVKDYVIEGNSYDLNYLNSNTSQGDRALAFFGEPENYWGTVAGASSLFASSATLSEKVISAGLSYGANGAVQIATGNTGAKFDYLSFMMSGLTGVGTAGKGYYANQLLGAGSAYMSSQIEGQDSTASVVGSMAGTGLGYNLGASITNKVESQYIKNQLGMDASKNALKYSESSFGPGYLLKGGEMSSVPGIAGGSVGSLISEGASSGVQQEVNGGGK</sequence>
<protein>
    <recommendedName>
        <fullName evidence="5">VENN motif-containing domain-containing protein</fullName>
    </recommendedName>
</protein>
<dbReference type="Gene3D" id="6.10.140.1810">
    <property type="match status" value="1"/>
</dbReference>